<dbReference type="GO" id="GO:0008677">
    <property type="term" value="F:2-dehydropantoate 2-reductase activity"/>
    <property type="evidence" value="ECO:0007669"/>
    <property type="project" value="UniProtKB-EC"/>
</dbReference>
<dbReference type="Proteomes" id="UP000575469">
    <property type="component" value="Unassembled WGS sequence"/>
</dbReference>
<dbReference type="NCBIfam" id="TIGR00745">
    <property type="entry name" value="apbA_panE"/>
    <property type="match status" value="1"/>
</dbReference>
<comment type="similarity">
    <text evidence="2 10">Belongs to the ketopantoate reductase family.</text>
</comment>
<evidence type="ECO:0000313" key="13">
    <source>
        <dbReference type="EMBL" id="NMV39035.1"/>
    </source>
</evidence>
<protein>
    <recommendedName>
        <fullName evidence="4 10">2-dehydropantoate 2-reductase</fullName>
        <ecNumber evidence="3 10">1.1.1.169</ecNumber>
    </recommendedName>
    <alternativeName>
        <fullName evidence="8 10">Ketopantoate reductase</fullName>
    </alternativeName>
</protein>
<evidence type="ECO:0000256" key="8">
    <source>
        <dbReference type="ARBA" id="ARBA00032024"/>
    </source>
</evidence>
<proteinExistence type="inferred from homology"/>
<evidence type="ECO:0000313" key="14">
    <source>
        <dbReference type="Proteomes" id="UP000575469"/>
    </source>
</evidence>
<dbReference type="Gene3D" id="1.10.1040.10">
    <property type="entry name" value="N-(1-d-carboxylethyl)-l-norvaline Dehydrogenase, domain 2"/>
    <property type="match status" value="1"/>
</dbReference>
<feature type="domain" description="Ketopantoate reductase C-terminal" evidence="12">
    <location>
        <begin position="178"/>
        <end position="301"/>
    </location>
</feature>
<organism evidence="13 14">
    <name type="scientific">Ralstonia insidiosa</name>
    <dbReference type="NCBI Taxonomy" id="190721"/>
    <lineage>
        <taxon>Bacteria</taxon>
        <taxon>Pseudomonadati</taxon>
        <taxon>Pseudomonadota</taxon>
        <taxon>Betaproteobacteria</taxon>
        <taxon>Burkholderiales</taxon>
        <taxon>Burkholderiaceae</taxon>
        <taxon>Ralstonia</taxon>
    </lineage>
</organism>
<evidence type="ECO:0000256" key="4">
    <source>
        <dbReference type="ARBA" id="ARBA00019465"/>
    </source>
</evidence>
<evidence type="ECO:0000256" key="7">
    <source>
        <dbReference type="ARBA" id="ARBA00023002"/>
    </source>
</evidence>
<evidence type="ECO:0000256" key="6">
    <source>
        <dbReference type="ARBA" id="ARBA00022857"/>
    </source>
</evidence>
<dbReference type="InterPro" id="IPR050838">
    <property type="entry name" value="Ketopantoate_reductase"/>
</dbReference>
<evidence type="ECO:0000256" key="2">
    <source>
        <dbReference type="ARBA" id="ARBA00007870"/>
    </source>
</evidence>
<evidence type="ECO:0000256" key="3">
    <source>
        <dbReference type="ARBA" id="ARBA00013014"/>
    </source>
</evidence>
<evidence type="ECO:0000256" key="10">
    <source>
        <dbReference type="RuleBase" id="RU362068"/>
    </source>
</evidence>
<evidence type="ECO:0000256" key="5">
    <source>
        <dbReference type="ARBA" id="ARBA00022655"/>
    </source>
</evidence>
<evidence type="ECO:0000256" key="1">
    <source>
        <dbReference type="ARBA" id="ARBA00004994"/>
    </source>
</evidence>
<dbReference type="InterPro" id="IPR036291">
    <property type="entry name" value="NAD(P)-bd_dom_sf"/>
</dbReference>
<accession>A0A848P129</accession>
<dbReference type="InterPro" id="IPR013332">
    <property type="entry name" value="KPR_N"/>
</dbReference>
<dbReference type="SUPFAM" id="SSF48179">
    <property type="entry name" value="6-phosphogluconate dehydrogenase C-terminal domain-like"/>
    <property type="match status" value="1"/>
</dbReference>
<dbReference type="PANTHER" id="PTHR43765">
    <property type="entry name" value="2-DEHYDROPANTOATE 2-REDUCTASE-RELATED"/>
    <property type="match status" value="1"/>
</dbReference>
<feature type="domain" description="Ketopantoate reductase N-terminal" evidence="11">
    <location>
        <begin position="3"/>
        <end position="148"/>
    </location>
</feature>
<dbReference type="AlphaFoldDB" id="A0A848P129"/>
<evidence type="ECO:0000256" key="9">
    <source>
        <dbReference type="ARBA" id="ARBA00048793"/>
    </source>
</evidence>
<dbReference type="GO" id="GO:0005737">
    <property type="term" value="C:cytoplasm"/>
    <property type="evidence" value="ECO:0007669"/>
    <property type="project" value="TreeGrafter"/>
</dbReference>
<keyword evidence="6 10" id="KW-0521">NADP</keyword>
<sequence>MKIAILGAGAMGSLFGGLLAETGEQVTLLDINDAHLSAITAHGLRLETDTGDRHVRNLQALRPSQATQVPDLLIVFTKSMHTRAALASVRQLIGPSTYVLTLQNGLGNVEALASVVPQERILVGVTTWPADLAGPGHVRSHGAGVIRMMTADGVDRPMLERVVSVLSDAGLRCQADANVWGAVWEKVAFNAALNPLCTVLNRPVDALGAVEDGPALALTIVEEVLAVARASGISVDAIKVSDNVRHAIVAHRGHKPSMLQDVLAGRPTEIESINGAVVVAAQRHGVRVPHTETLMQLVRLVQAQSAHPQTP</sequence>
<dbReference type="UniPathway" id="UPA00028">
    <property type="reaction ID" value="UER00004"/>
</dbReference>
<comment type="catalytic activity">
    <reaction evidence="9 10">
        <text>(R)-pantoate + NADP(+) = 2-dehydropantoate + NADPH + H(+)</text>
        <dbReference type="Rhea" id="RHEA:16233"/>
        <dbReference type="ChEBI" id="CHEBI:11561"/>
        <dbReference type="ChEBI" id="CHEBI:15378"/>
        <dbReference type="ChEBI" id="CHEBI:15980"/>
        <dbReference type="ChEBI" id="CHEBI:57783"/>
        <dbReference type="ChEBI" id="CHEBI:58349"/>
        <dbReference type="EC" id="1.1.1.169"/>
    </reaction>
</comment>
<keyword evidence="7 10" id="KW-0560">Oxidoreductase</keyword>
<dbReference type="SUPFAM" id="SSF51735">
    <property type="entry name" value="NAD(P)-binding Rossmann-fold domains"/>
    <property type="match status" value="1"/>
</dbReference>
<dbReference type="GO" id="GO:0050661">
    <property type="term" value="F:NADP binding"/>
    <property type="evidence" value="ECO:0007669"/>
    <property type="project" value="TreeGrafter"/>
</dbReference>
<dbReference type="EMBL" id="JABBZM010000012">
    <property type="protein sequence ID" value="NMV39035.1"/>
    <property type="molecule type" value="Genomic_DNA"/>
</dbReference>
<keyword evidence="5 10" id="KW-0566">Pantothenate biosynthesis</keyword>
<dbReference type="InterPro" id="IPR013328">
    <property type="entry name" value="6PGD_dom2"/>
</dbReference>
<reference evidence="13 14" key="1">
    <citation type="submission" date="2020-04" db="EMBL/GenBank/DDBJ databases">
        <title>Ralstonia insidiosa genome sequencing and assembly.</title>
        <authorList>
            <person name="Martins R.C.R."/>
            <person name="Perdigao-Neto L.V."/>
            <person name="Levin A.S.S."/>
            <person name="Costa S.F."/>
        </authorList>
    </citation>
    <scope>NUCLEOTIDE SEQUENCE [LARGE SCALE GENOMIC DNA]</scope>
    <source>
        <strain evidence="13 14">5047</strain>
    </source>
</reference>
<dbReference type="InterPro" id="IPR008927">
    <property type="entry name" value="6-PGluconate_DH-like_C_sf"/>
</dbReference>
<dbReference type="FunFam" id="1.10.1040.10:FF:000017">
    <property type="entry name" value="2-dehydropantoate 2-reductase"/>
    <property type="match status" value="1"/>
</dbReference>
<dbReference type="RefSeq" id="WP_104655400.1">
    <property type="nucleotide sequence ID" value="NZ_JABBZM010000012.1"/>
</dbReference>
<evidence type="ECO:0000259" key="12">
    <source>
        <dbReference type="Pfam" id="PF08546"/>
    </source>
</evidence>
<dbReference type="PANTHER" id="PTHR43765:SF2">
    <property type="entry name" value="2-DEHYDROPANTOATE 2-REDUCTASE"/>
    <property type="match status" value="1"/>
</dbReference>
<evidence type="ECO:0000259" key="11">
    <source>
        <dbReference type="Pfam" id="PF02558"/>
    </source>
</evidence>
<dbReference type="InterPro" id="IPR013752">
    <property type="entry name" value="KPA_reductase"/>
</dbReference>
<dbReference type="Pfam" id="PF08546">
    <property type="entry name" value="ApbA_C"/>
    <property type="match status" value="1"/>
</dbReference>
<dbReference type="GO" id="GO:0015940">
    <property type="term" value="P:pantothenate biosynthetic process"/>
    <property type="evidence" value="ECO:0007669"/>
    <property type="project" value="UniProtKB-UniPathway"/>
</dbReference>
<dbReference type="EC" id="1.1.1.169" evidence="3 10"/>
<comment type="caution">
    <text evidence="13">The sequence shown here is derived from an EMBL/GenBank/DDBJ whole genome shotgun (WGS) entry which is preliminary data.</text>
</comment>
<comment type="function">
    <text evidence="10">Catalyzes the NADPH-dependent reduction of ketopantoate into pantoic acid.</text>
</comment>
<gene>
    <name evidence="13" type="ORF">HGR00_14045</name>
</gene>
<dbReference type="Pfam" id="PF02558">
    <property type="entry name" value="ApbA"/>
    <property type="match status" value="1"/>
</dbReference>
<name>A0A848P129_9RALS</name>
<dbReference type="InterPro" id="IPR003710">
    <property type="entry name" value="ApbA"/>
</dbReference>
<dbReference type="Gene3D" id="3.40.50.720">
    <property type="entry name" value="NAD(P)-binding Rossmann-like Domain"/>
    <property type="match status" value="1"/>
</dbReference>
<comment type="pathway">
    <text evidence="1 10">Cofactor biosynthesis; (R)-pantothenate biosynthesis; (R)-pantoate from 3-methyl-2-oxobutanoate: step 2/2.</text>
</comment>